<comment type="similarity">
    <text evidence="2">Belongs to the binding-protein-dependent transport system permease family. CysTW subfamily.</text>
</comment>
<evidence type="ECO:0000256" key="5">
    <source>
        <dbReference type="ARBA" id="ARBA00022692"/>
    </source>
</evidence>
<keyword evidence="5 8" id="KW-0812">Transmembrane</keyword>
<feature type="domain" description="ABC transmembrane type-1" evidence="9">
    <location>
        <begin position="179"/>
        <end position="385"/>
    </location>
</feature>
<sequence>MKRTSAAALLTAPLLLFLLLSFVAPIGAFLWRAASDSEVAPVLPRTVAVLAAWDGAAVPGEDAFAALVADLREARARDRETGAGSIPRAAARLNADRPGFRGLLPMTARRAEAAFDGPARDAVLAISDEWNQAETWGAIRRAGGPLSSFHVLTALDLRQDATGAIRAAPEDQSVFRAVLLRSLWISLLVTAACLALGWPLAWLIATAGGRASTLLLGAVMLPFWISLVVRTAAWMVLLQREGVVNVALRGAGLIESPLPLMMNRFAVVLAMVHILLPFMVLPLVATFRALDPRLPRAAASLGAAPWRAFLRITLPLSLPGVGAGCLLVFIQALGFYVTPALLGGPNDQMLAWFVGFYATRSVNWGLAAALSLMLLVAVGLCVALYGRLAGFRRPGAA</sequence>
<organism evidence="10 11">
    <name type="scientific">Neoroseomonas eburnea</name>
    <dbReference type="NCBI Taxonomy" id="1346889"/>
    <lineage>
        <taxon>Bacteria</taxon>
        <taxon>Pseudomonadati</taxon>
        <taxon>Pseudomonadota</taxon>
        <taxon>Alphaproteobacteria</taxon>
        <taxon>Acetobacterales</taxon>
        <taxon>Acetobacteraceae</taxon>
        <taxon>Neoroseomonas</taxon>
    </lineage>
</organism>
<keyword evidence="6 8" id="KW-1133">Transmembrane helix</keyword>
<keyword evidence="7 8" id="KW-0472">Membrane</keyword>
<dbReference type="AlphaFoldDB" id="A0A9X9XCL7"/>
<feature type="transmembrane region" description="Helical" evidence="8">
    <location>
        <begin position="183"/>
        <end position="205"/>
    </location>
</feature>
<protein>
    <submittedName>
        <fullName evidence="10">ABC transporter permease</fullName>
    </submittedName>
</protein>
<gene>
    <name evidence="10" type="ORF">GXW74_13235</name>
</gene>
<comment type="caution">
    <text evidence="10">The sequence shown here is derived from an EMBL/GenBank/DDBJ whole genome shotgun (WGS) entry which is preliminary data.</text>
</comment>
<dbReference type="RefSeq" id="WP_211846978.1">
    <property type="nucleotide sequence ID" value="NZ_JAAEDL010000011.1"/>
</dbReference>
<comment type="subcellular location">
    <subcellularLocation>
        <location evidence="1 8">Cell membrane</location>
        <topology evidence="1 8">Multi-pass membrane protein</topology>
    </subcellularLocation>
</comment>
<dbReference type="GO" id="GO:0055085">
    <property type="term" value="P:transmembrane transport"/>
    <property type="evidence" value="ECO:0007669"/>
    <property type="project" value="InterPro"/>
</dbReference>
<evidence type="ECO:0000313" key="10">
    <source>
        <dbReference type="EMBL" id="MBR0681453.1"/>
    </source>
</evidence>
<evidence type="ECO:0000256" key="1">
    <source>
        <dbReference type="ARBA" id="ARBA00004651"/>
    </source>
</evidence>
<evidence type="ECO:0000256" key="3">
    <source>
        <dbReference type="ARBA" id="ARBA00022448"/>
    </source>
</evidence>
<evidence type="ECO:0000256" key="4">
    <source>
        <dbReference type="ARBA" id="ARBA00022475"/>
    </source>
</evidence>
<feature type="transmembrane region" description="Helical" evidence="8">
    <location>
        <begin position="265"/>
        <end position="287"/>
    </location>
</feature>
<reference evidence="10" key="1">
    <citation type="submission" date="2020-01" db="EMBL/GenBank/DDBJ databases">
        <authorList>
            <person name="Rat A."/>
        </authorList>
    </citation>
    <scope>NUCLEOTIDE SEQUENCE</scope>
    <source>
        <strain evidence="10">LMG 31228</strain>
    </source>
</reference>
<dbReference type="PANTHER" id="PTHR42929:SF5">
    <property type="entry name" value="ABC TRANSPORTER PERMEASE PROTEIN"/>
    <property type="match status" value="1"/>
</dbReference>
<name>A0A9X9XCL7_9PROT</name>
<dbReference type="PROSITE" id="PS50928">
    <property type="entry name" value="ABC_TM1"/>
    <property type="match status" value="1"/>
</dbReference>
<keyword evidence="11" id="KW-1185">Reference proteome</keyword>
<feature type="transmembrane region" description="Helical" evidence="8">
    <location>
        <begin position="316"/>
        <end position="342"/>
    </location>
</feature>
<dbReference type="SUPFAM" id="SSF161098">
    <property type="entry name" value="MetI-like"/>
    <property type="match status" value="1"/>
</dbReference>
<accession>A0A9X9XCL7</accession>
<dbReference type="InterPro" id="IPR000515">
    <property type="entry name" value="MetI-like"/>
</dbReference>
<reference evidence="10" key="2">
    <citation type="journal article" date="2021" name="Syst. Appl. Microbiol.">
        <title>Roseomonas hellenica sp. nov., isolated from roots of wild-growing Alkanna tinctoria.</title>
        <authorList>
            <person name="Rat A."/>
            <person name="Naranjo H.D."/>
            <person name="Lebbe L."/>
            <person name="Cnockaert M."/>
            <person name="Krigas N."/>
            <person name="Grigoriadou K."/>
            <person name="Maloupa E."/>
            <person name="Willems A."/>
        </authorList>
    </citation>
    <scope>NUCLEOTIDE SEQUENCE</scope>
    <source>
        <strain evidence="10">LMG 31228</strain>
    </source>
</reference>
<dbReference type="Pfam" id="PF00528">
    <property type="entry name" value="BPD_transp_1"/>
    <property type="match status" value="1"/>
</dbReference>
<evidence type="ECO:0000256" key="6">
    <source>
        <dbReference type="ARBA" id="ARBA00022989"/>
    </source>
</evidence>
<dbReference type="InterPro" id="IPR035906">
    <property type="entry name" value="MetI-like_sf"/>
</dbReference>
<dbReference type="GO" id="GO:0005886">
    <property type="term" value="C:plasma membrane"/>
    <property type="evidence" value="ECO:0007669"/>
    <property type="project" value="UniProtKB-SubCell"/>
</dbReference>
<feature type="transmembrane region" description="Helical" evidence="8">
    <location>
        <begin position="214"/>
        <end position="237"/>
    </location>
</feature>
<dbReference type="PANTHER" id="PTHR42929">
    <property type="entry name" value="INNER MEMBRANE ABC TRANSPORTER PERMEASE PROTEIN YDCU-RELATED-RELATED"/>
    <property type="match status" value="1"/>
</dbReference>
<dbReference type="Proteomes" id="UP001138709">
    <property type="component" value="Unassembled WGS sequence"/>
</dbReference>
<evidence type="ECO:0000256" key="8">
    <source>
        <dbReference type="RuleBase" id="RU363032"/>
    </source>
</evidence>
<dbReference type="CDD" id="cd06261">
    <property type="entry name" value="TM_PBP2"/>
    <property type="match status" value="1"/>
</dbReference>
<evidence type="ECO:0000256" key="7">
    <source>
        <dbReference type="ARBA" id="ARBA00023136"/>
    </source>
</evidence>
<keyword evidence="3 8" id="KW-0813">Transport</keyword>
<dbReference type="Gene3D" id="1.10.3720.10">
    <property type="entry name" value="MetI-like"/>
    <property type="match status" value="1"/>
</dbReference>
<proteinExistence type="inferred from homology"/>
<evidence type="ECO:0000313" key="11">
    <source>
        <dbReference type="Proteomes" id="UP001138709"/>
    </source>
</evidence>
<feature type="transmembrane region" description="Helical" evidence="8">
    <location>
        <begin position="362"/>
        <end position="385"/>
    </location>
</feature>
<dbReference type="EMBL" id="JAAEDL010000011">
    <property type="protein sequence ID" value="MBR0681453.1"/>
    <property type="molecule type" value="Genomic_DNA"/>
</dbReference>
<evidence type="ECO:0000256" key="2">
    <source>
        <dbReference type="ARBA" id="ARBA00007069"/>
    </source>
</evidence>
<keyword evidence="4" id="KW-1003">Cell membrane</keyword>
<evidence type="ECO:0000259" key="9">
    <source>
        <dbReference type="PROSITE" id="PS50928"/>
    </source>
</evidence>